<dbReference type="WBParaSite" id="TCLT_0000564601-mRNA-1">
    <property type="protein sequence ID" value="TCLT_0000564601-mRNA-1"/>
    <property type="gene ID" value="TCLT_0000564601"/>
</dbReference>
<reference evidence="1 2" key="2">
    <citation type="submission" date="2018-11" db="EMBL/GenBank/DDBJ databases">
        <authorList>
            <consortium name="Pathogen Informatics"/>
        </authorList>
    </citation>
    <scope>NUCLEOTIDE SEQUENCE [LARGE SCALE GENOMIC DNA]</scope>
</reference>
<name>A0A0N5CYV7_THECL</name>
<sequence>MPHLPSPFHIYSYRSLSPLLLGAVSRIVNSHTYVPLLLMLQQHTLTIFLHSRPVQFNLPSLTIDSHLQVPDLYPLCNTTLDEKCTGKLHNHPTSYAVDNAGAGAAANTTSASLYFCRIVLYCSNVESFARFFSFLRRSMVINKEIEEEIVRMHI</sequence>
<evidence type="ECO:0000313" key="3">
    <source>
        <dbReference type="WBParaSite" id="TCLT_0000564601-mRNA-1"/>
    </source>
</evidence>
<gene>
    <name evidence="1" type="ORF">TCLT_LOCUS5635</name>
</gene>
<keyword evidence="2" id="KW-1185">Reference proteome</keyword>
<proteinExistence type="predicted"/>
<evidence type="ECO:0000313" key="2">
    <source>
        <dbReference type="Proteomes" id="UP000276776"/>
    </source>
</evidence>
<accession>A0A0N5CYV7</accession>
<reference evidence="3" key="1">
    <citation type="submission" date="2017-02" db="UniProtKB">
        <authorList>
            <consortium name="WormBaseParasite"/>
        </authorList>
    </citation>
    <scope>IDENTIFICATION</scope>
</reference>
<dbReference type="AlphaFoldDB" id="A0A0N5CYV7"/>
<dbReference type="EMBL" id="UYYF01004352">
    <property type="protein sequence ID" value="VDN02900.1"/>
    <property type="molecule type" value="Genomic_DNA"/>
</dbReference>
<dbReference type="Proteomes" id="UP000276776">
    <property type="component" value="Unassembled WGS sequence"/>
</dbReference>
<evidence type="ECO:0000313" key="1">
    <source>
        <dbReference type="EMBL" id="VDN02900.1"/>
    </source>
</evidence>
<organism evidence="3">
    <name type="scientific">Thelazia callipaeda</name>
    <name type="common">Oriental eyeworm</name>
    <name type="synonym">Parasitic nematode</name>
    <dbReference type="NCBI Taxonomy" id="103827"/>
    <lineage>
        <taxon>Eukaryota</taxon>
        <taxon>Metazoa</taxon>
        <taxon>Ecdysozoa</taxon>
        <taxon>Nematoda</taxon>
        <taxon>Chromadorea</taxon>
        <taxon>Rhabditida</taxon>
        <taxon>Spirurina</taxon>
        <taxon>Spiruromorpha</taxon>
        <taxon>Thelazioidea</taxon>
        <taxon>Thelaziidae</taxon>
        <taxon>Thelazia</taxon>
    </lineage>
</organism>
<protein>
    <submittedName>
        <fullName evidence="3">UDENN domain-containing protein</fullName>
    </submittedName>
</protein>